<dbReference type="PANTHER" id="PTHR43364">
    <property type="entry name" value="NADH-SPECIFIC METHYLGLYOXAL REDUCTASE-RELATED"/>
    <property type="match status" value="1"/>
</dbReference>
<dbReference type="InterPro" id="IPR023210">
    <property type="entry name" value="NADP_OxRdtase_dom"/>
</dbReference>
<dbReference type="InterPro" id="IPR050523">
    <property type="entry name" value="AKR_Detox_Biosynth"/>
</dbReference>
<reference evidence="3 4" key="1">
    <citation type="submission" date="2019-06" db="EMBL/GenBank/DDBJ databases">
        <title>Sequencing the genomes of 1000 actinobacteria strains.</title>
        <authorList>
            <person name="Klenk H.-P."/>
        </authorList>
    </citation>
    <scope>NUCLEOTIDE SEQUENCE [LARGE SCALE GENOMIC DNA]</scope>
    <source>
        <strain evidence="3 4">DSM 4813</strain>
    </source>
</reference>
<accession>A0A542ZWU4</accession>
<dbReference type="SUPFAM" id="SSF51430">
    <property type="entry name" value="NAD(P)-linked oxidoreductase"/>
    <property type="match status" value="1"/>
</dbReference>
<dbReference type="Pfam" id="PF00248">
    <property type="entry name" value="Aldo_ket_red"/>
    <property type="match status" value="1"/>
</dbReference>
<dbReference type="AlphaFoldDB" id="A0A542ZWU4"/>
<feature type="domain" description="NADP-dependent oxidoreductase" evidence="2">
    <location>
        <begin position="44"/>
        <end position="338"/>
    </location>
</feature>
<dbReference type="EMBL" id="VFOS01000001">
    <property type="protein sequence ID" value="TQL64827.1"/>
    <property type="molecule type" value="Genomic_DNA"/>
</dbReference>
<proteinExistence type="predicted"/>
<dbReference type="Gene3D" id="3.20.20.100">
    <property type="entry name" value="NADP-dependent oxidoreductase domain"/>
    <property type="match status" value="1"/>
</dbReference>
<dbReference type="InterPro" id="IPR036812">
    <property type="entry name" value="NAD(P)_OxRdtase_dom_sf"/>
</dbReference>
<comment type="caution">
    <text evidence="3">The sequence shown here is derived from an EMBL/GenBank/DDBJ whole genome shotgun (WGS) entry which is preliminary data.</text>
</comment>
<protein>
    <submittedName>
        <fullName evidence="3">Aryl-alcohol dehydrogenase-like predicted oxidoreductase</fullName>
    </submittedName>
</protein>
<organism evidence="3 4">
    <name type="scientific">Rarobacter faecitabidus</name>
    <dbReference type="NCBI Taxonomy" id="13243"/>
    <lineage>
        <taxon>Bacteria</taxon>
        <taxon>Bacillati</taxon>
        <taxon>Actinomycetota</taxon>
        <taxon>Actinomycetes</taxon>
        <taxon>Micrococcales</taxon>
        <taxon>Rarobacteraceae</taxon>
        <taxon>Rarobacter</taxon>
    </lineage>
</organism>
<evidence type="ECO:0000256" key="1">
    <source>
        <dbReference type="ARBA" id="ARBA00023002"/>
    </source>
</evidence>
<gene>
    <name evidence="3" type="ORF">FB461_1350</name>
</gene>
<dbReference type="GO" id="GO:0005829">
    <property type="term" value="C:cytosol"/>
    <property type="evidence" value="ECO:0007669"/>
    <property type="project" value="UniProtKB-ARBA"/>
</dbReference>
<evidence type="ECO:0000313" key="3">
    <source>
        <dbReference type="EMBL" id="TQL64827.1"/>
    </source>
</evidence>
<dbReference type="PANTHER" id="PTHR43364:SF4">
    <property type="entry name" value="NAD(P)-LINKED OXIDOREDUCTASE SUPERFAMILY PROTEIN"/>
    <property type="match status" value="1"/>
</dbReference>
<name>A0A542ZWU4_RARFA</name>
<dbReference type="Proteomes" id="UP000315389">
    <property type="component" value="Unassembled WGS sequence"/>
</dbReference>
<dbReference type="FunFam" id="3.20.20.100:FF:000004">
    <property type="entry name" value="Oxidoreductase, aldo/keto reductase"/>
    <property type="match status" value="1"/>
</dbReference>
<sequence length="351" mass="37294">MDGKFARVAGCLPRSTDRRSVLDMTPSPLAPRQLGTSGLTVSPVGLGCNNIGSTSTPAGDQVGADALVHAALDAGITLFDTADMYGTVNGASEELLGRALGKRRHEIVLATKFGLDMGEQAAINAPRGSRRYIIAAVEASLTRLGTDYIDLYQYHSPDPLTPIEETLSALDDLVHAGKVRYIGHSNRSGWQIAQAHYVAREIGATRFISSQSHYNLLDRRAELEVLPAALELGLGVLPYFPLANGLLTGKYRRGQAAPEGSRLAGRKAHLLETAPWDQLDEFFAVADSAGLTPLQLAISWLAAQSPVTSVIAGATTPAQIEANARAAVRLDPEIVGRVGDIFPAPPKIALF</sequence>
<evidence type="ECO:0000313" key="4">
    <source>
        <dbReference type="Proteomes" id="UP000315389"/>
    </source>
</evidence>
<dbReference type="GO" id="GO:0016491">
    <property type="term" value="F:oxidoreductase activity"/>
    <property type="evidence" value="ECO:0007669"/>
    <property type="project" value="UniProtKB-KW"/>
</dbReference>
<evidence type="ECO:0000259" key="2">
    <source>
        <dbReference type="Pfam" id="PF00248"/>
    </source>
</evidence>
<keyword evidence="4" id="KW-1185">Reference proteome</keyword>
<keyword evidence="1" id="KW-0560">Oxidoreductase</keyword>